<evidence type="ECO:0000256" key="1">
    <source>
        <dbReference type="SAM" id="MobiDB-lite"/>
    </source>
</evidence>
<dbReference type="Proteomes" id="UP000017174">
    <property type="component" value="Unassembled WGS sequence"/>
</dbReference>
<name>U7V143_9MICC</name>
<reference evidence="2 3" key="1">
    <citation type="submission" date="2013-08" db="EMBL/GenBank/DDBJ databases">
        <authorList>
            <person name="Weinstock G."/>
            <person name="Sodergren E."/>
            <person name="Wylie T."/>
            <person name="Fulton L."/>
            <person name="Fulton R."/>
            <person name="Fronick C."/>
            <person name="O'Laughlin M."/>
            <person name="Godfrey J."/>
            <person name="Miner T."/>
            <person name="Herter B."/>
            <person name="Appelbaum E."/>
            <person name="Cordes M."/>
            <person name="Lek S."/>
            <person name="Wollam A."/>
            <person name="Pepin K.H."/>
            <person name="Palsikar V.B."/>
            <person name="Mitreva M."/>
            <person name="Wilson R.K."/>
        </authorList>
    </citation>
    <scope>NUCLEOTIDE SEQUENCE [LARGE SCALE GENOMIC DNA]</scope>
    <source>
        <strain evidence="2 3">F0184</strain>
    </source>
</reference>
<organism evidence="2 3">
    <name type="scientific">Rothia aeria F0184</name>
    <dbReference type="NCBI Taxonomy" id="888019"/>
    <lineage>
        <taxon>Bacteria</taxon>
        <taxon>Bacillati</taxon>
        <taxon>Actinomycetota</taxon>
        <taxon>Actinomycetes</taxon>
        <taxon>Micrococcales</taxon>
        <taxon>Micrococcaceae</taxon>
        <taxon>Rothia</taxon>
    </lineage>
</organism>
<sequence length="52" mass="5695">MVVLHPTSTHPPGTRHSPKIITPYSAATGRKQRNKVRGCPAKRQGNRAPLHS</sequence>
<comment type="caution">
    <text evidence="2">The sequence shown here is derived from an EMBL/GenBank/DDBJ whole genome shotgun (WGS) entry which is preliminary data.</text>
</comment>
<feature type="compositionally biased region" description="Polar residues" evidence="1">
    <location>
        <begin position="1"/>
        <end position="11"/>
    </location>
</feature>
<dbReference type="HOGENOM" id="CLU_3084358_0_0_11"/>
<evidence type="ECO:0000313" key="2">
    <source>
        <dbReference type="EMBL" id="ERT65241.1"/>
    </source>
</evidence>
<protein>
    <submittedName>
        <fullName evidence="2">Uncharacterized protein</fullName>
    </submittedName>
</protein>
<dbReference type="EMBL" id="AXZG01000055">
    <property type="protein sequence ID" value="ERT65241.1"/>
    <property type="molecule type" value="Genomic_DNA"/>
</dbReference>
<accession>U7V143</accession>
<proteinExistence type="predicted"/>
<dbReference type="AlphaFoldDB" id="U7V143"/>
<feature type="region of interest" description="Disordered" evidence="1">
    <location>
        <begin position="1"/>
        <end position="52"/>
    </location>
</feature>
<gene>
    <name evidence="2" type="ORF">HMPREF0742_02086</name>
</gene>
<evidence type="ECO:0000313" key="3">
    <source>
        <dbReference type="Proteomes" id="UP000017174"/>
    </source>
</evidence>